<protein>
    <submittedName>
        <fullName evidence="2">Uncharacterized protein</fullName>
    </submittedName>
</protein>
<accession>A0A0C5CK62</accession>
<evidence type="ECO:0000313" key="4">
    <source>
        <dbReference type="Proteomes" id="UP000070376"/>
    </source>
</evidence>
<gene>
    <name evidence="2" type="ORF">HMPREF3213_02432</name>
    <name evidence="1" type="ORF">SB48_HM08orf01511</name>
</gene>
<name>A0A0C5CK62_HEYCO</name>
<evidence type="ECO:0000313" key="2">
    <source>
        <dbReference type="EMBL" id="KWZ79842.1"/>
    </source>
</evidence>
<dbReference type="EMBL" id="LRPN01000107">
    <property type="protein sequence ID" value="KWZ79842.1"/>
    <property type="molecule type" value="Genomic_DNA"/>
</dbReference>
<reference evidence="3" key="2">
    <citation type="submission" date="2015-01" db="EMBL/GenBank/DDBJ databases">
        <title>Comparative genome analysis of Bacillus coagulans HM-08, Clostridium butyricum HM-68, Bacillus subtilis HM-66 and Bacillus paralicheniformis BL-09.</title>
        <authorList>
            <person name="Zhang H."/>
        </authorList>
    </citation>
    <scope>NUCLEOTIDE SEQUENCE [LARGE SCALE GENOMIC DNA]</scope>
    <source>
        <strain evidence="3">HM-08</strain>
    </source>
</reference>
<dbReference type="Proteomes" id="UP000070376">
    <property type="component" value="Unassembled WGS sequence"/>
</dbReference>
<dbReference type="EMBL" id="CP010525">
    <property type="protein sequence ID" value="AJO21782.1"/>
    <property type="molecule type" value="Genomic_DNA"/>
</dbReference>
<proteinExistence type="predicted"/>
<evidence type="ECO:0000313" key="1">
    <source>
        <dbReference type="EMBL" id="AJO21782.1"/>
    </source>
</evidence>
<dbReference type="AlphaFoldDB" id="A0A0C5CK62"/>
<reference evidence="1" key="1">
    <citation type="submission" date="2015-01" db="EMBL/GenBank/DDBJ databases">
        <title>Comparative genome analysis of Bacillus coagulans HM-08, Clostridium butyricum HM-68, Bacillus subtilis HM-66 and Bacillus licheniformis BL-09.</title>
        <authorList>
            <person name="Zhang H."/>
        </authorList>
    </citation>
    <scope>NUCLEOTIDE SEQUENCE [LARGE SCALE GENOMIC DNA]</scope>
    <source>
        <strain evidence="1">HM-08</strain>
    </source>
</reference>
<reference evidence="2" key="4">
    <citation type="submission" date="2016-01" db="EMBL/GenBank/DDBJ databases">
        <authorList>
            <person name="Oliw E.H."/>
        </authorList>
    </citation>
    <scope>NUCLEOTIDE SEQUENCE [LARGE SCALE GENOMIC DNA]</scope>
    <source>
        <strain evidence="2">GED7749B</strain>
    </source>
</reference>
<keyword evidence="3" id="KW-1185">Reference proteome</keyword>
<sequence length="54" mass="6089">MPDTPGAFQVCPFIVCLRRPGYDSLYGKKMEGYNRMVKLANANEEGTINGFFKI</sequence>
<reference evidence="4" key="3">
    <citation type="submission" date="2016-01" db="EMBL/GenBank/DDBJ databases">
        <authorList>
            <person name="Mitreva M."/>
            <person name="Pepin K.H."/>
            <person name="Mihindukulasuriya K.A."/>
            <person name="Fulton R."/>
            <person name="Fronick C."/>
            <person name="O'Laughlin M."/>
            <person name="Miner T."/>
            <person name="Herter B."/>
            <person name="Rosa B.A."/>
            <person name="Cordes M."/>
            <person name="Tomlinson C."/>
            <person name="Wollam A."/>
            <person name="Palsikar V.B."/>
            <person name="Mardis E.R."/>
            <person name="Wilson R.K."/>
        </authorList>
    </citation>
    <scope>NUCLEOTIDE SEQUENCE [LARGE SCALE GENOMIC DNA]</scope>
    <source>
        <strain evidence="4">GED7749B</strain>
    </source>
</reference>
<dbReference type="Proteomes" id="UP000032024">
    <property type="component" value="Chromosome"/>
</dbReference>
<evidence type="ECO:0000313" key="3">
    <source>
        <dbReference type="Proteomes" id="UP000032024"/>
    </source>
</evidence>
<organism evidence="2 4">
    <name type="scientific">Heyndrickxia coagulans</name>
    <name type="common">Weizmannia coagulans</name>
    <dbReference type="NCBI Taxonomy" id="1398"/>
    <lineage>
        <taxon>Bacteria</taxon>
        <taxon>Bacillati</taxon>
        <taxon>Bacillota</taxon>
        <taxon>Bacilli</taxon>
        <taxon>Bacillales</taxon>
        <taxon>Bacillaceae</taxon>
        <taxon>Heyndrickxia</taxon>
    </lineage>
</organism>